<feature type="transmembrane region" description="Helical" evidence="1">
    <location>
        <begin position="72"/>
        <end position="91"/>
    </location>
</feature>
<dbReference type="RefSeq" id="WP_088569900.1">
    <property type="nucleotide sequence ID" value="NZ_FYEK01000003.1"/>
</dbReference>
<gene>
    <name evidence="2" type="ORF">SAMN02746019_00020990</name>
</gene>
<sequence length="205" mass="22781">MSTAALWGGIVLIALALCGVGLGWRLRRLLAHPSRPDRAPPRGAAWRGVLYAFTWGMMPWAKESTRRHFLPYVRGVLFHIGIFATFASLIVSPWRHALPSTLAHVGLGLTLMGTLGGLIGVLMRILDERLRALSHPDDYAAVVLVTAWQAAGTAFWADPRALPFFYGLSALTLVAIPLTKIRHCLYFFFSRFFFGRFYGRRAVLG</sequence>
<dbReference type="OrthoDB" id="9812364at2"/>
<dbReference type="InParanoid" id="A0A212PVS7"/>
<feature type="transmembrane region" description="Helical" evidence="1">
    <location>
        <begin position="6"/>
        <end position="26"/>
    </location>
</feature>
<dbReference type="InterPro" id="IPR036197">
    <property type="entry name" value="NarG-like_sf"/>
</dbReference>
<feature type="transmembrane region" description="Helical" evidence="1">
    <location>
        <begin position="103"/>
        <end position="126"/>
    </location>
</feature>
<keyword evidence="3" id="KW-1185">Reference proteome</keyword>
<dbReference type="Proteomes" id="UP000197025">
    <property type="component" value="Unassembled WGS sequence"/>
</dbReference>
<evidence type="ECO:0008006" key="4">
    <source>
        <dbReference type="Google" id="ProtNLM"/>
    </source>
</evidence>
<proteinExistence type="predicted"/>
<dbReference type="AlphaFoldDB" id="A0A212PVS7"/>
<dbReference type="SUPFAM" id="SSF103501">
    <property type="entry name" value="Respiratory nitrate reductase 1 gamma chain"/>
    <property type="match status" value="1"/>
</dbReference>
<organism evidence="2 3">
    <name type="scientific">Thermoflexus hugenholtzii JAD2</name>
    <dbReference type="NCBI Taxonomy" id="877466"/>
    <lineage>
        <taxon>Bacteria</taxon>
        <taxon>Bacillati</taxon>
        <taxon>Chloroflexota</taxon>
        <taxon>Thermoflexia</taxon>
        <taxon>Thermoflexales</taxon>
        <taxon>Thermoflexaceae</taxon>
        <taxon>Thermoflexus</taxon>
    </lineage>
</organism>
<reference evidence="3" key="1">
    <citation type="submission" date="2017-06" db="EMBL/GenBank/DDBJ databases">
        <authorList>
            <person name="Varghese N."/>
            <person name="Submissions S."/>
        </authorList>
    </citation>
    <scope>NUCLEOTIDE SEQUENCE [LARGE SCALE GENOMIC DNA]</scope>
    <source>
        <strain evidence="3">JAD2</strain>
    </source>
</reference>
<dbReference type="EMBL" id="FYEK01000003">
    <property type="protein sequence ID" value="SNB51089.1"/>
    <property type="molecule type" value="Genomic_DNA"/>
</dbReference>
<protein>
    <recommendedName>
        <fullName evidence="4">Nitrate reductase gamma subunit</fullName>
    </recommendedName>
</protein>
<accession>A0A212PVS7</accession>
<evidence type="ECO:0000256" key="1">
    <source>
        <dbReference type="SAM" id="Phobius"/>
    </source>
</evidence>
<evidence type="ECO:0000313" key="3">
    <source>
        <dbReference type="Proteomes" id="UP000197025"/>
    </source>
</evidence>
<keyword evidence="1" id="KW-0472">Membrane</keyword>
<evidence type="ECO:0000313" key="2">
    <source>
        <dbReference type="EMBL" id="SNB51089.1"/>
    </source>
</evidence>
<keyword evidence="1" id="KW-1133">Transmembrane helix</keyword>
<keyword evidence="1" id="KW-0812">Transmembrane</keyword>
<feature type="transmembrane region" description="Helical" evidence="1">
    <location>
        <begin position="138"/>
        <end position="157"/>
    </location>
</feature>
<name>A0A212PVS7_9CHLR</name>